<evidence type="ECO:0000313" key="2">
    <source>
        <dbReference type="Proteomes" id="UP000664554"/>
    </source>
</evidence>
<protein>
    <submittedName>
        <fullName evidence="1">Uncharacterized protein</fullName>
    </submittedName>
</protein>
<organism evidence="1 2">
    <name type="scientific">Psychrobacter coccoides</name>
    <dbReference type="NCBI Taxonomy" id="2818440"/>
    <lineage>
        <taxon>Bacteria</taxon>
        <taxon>Pseudomonadati</taxon>
        <taxon>Pseudomonadota</taxon>
        <taxon>Gammaproteobacteria</taxon>
        <taxon>Moraxellales</taxon>
        <taxon>Moraxellaceae</taxon>
        <taxon>Psychrobacter</taxon>
    </lineage>
</organism>
<sequence length="203" mass="24012">MKSNILLDHPTEKLVKQYIDKFELDERYKYGDSAIIKLFTAFPYNTSLEDIILKVSVVNELYSTSIYSVFRVAQHILKCDIDENIKAGNPKTVHQIATGHNIRTKKHNTEINFYSFATKYCNWHNQTDYSIYDSFVEKTLMAYKKRDGFSEFKKKDLKDFEKFHQVILDFVDYYSLNGNNAKDIDKFLWIYGKEKFPPSYKDS</sequence>
<reference evidence="1 2" key="1">
    <citation type="submission" date="2021-03" db="EMBL/GenBank/DDBJ databases">
        <authorList>
            <person name="Shang D.-D."/>
            <person name="Du Z.-J."/>
            <person name="Chen G.-J."/>
        </authorList>
    </citation>
    <scope>NUCLEOTIDE SEQUENCE [LARGE SCALE GENOMIC DNA]</scope>
    <source>
        <strain evidence="1 2">F1192</strain>
    </source>
</reference>
<accession>A0ABS3NRD4</accession>
<dbReference type="EMBL" id="JAGBKM010000031">
    <property type="protein sequence ID" value="MBO1531981.1"/>
    <property type="molecule type" value="Genomic_DNA"/>
</dbReference>
<name>A0ABS3NRD4_9GAMM</name>
<proteinExistence type="predicted"/>
<evidence type="ECO:0000313" key="1">
    <source>
        <dbReference type="EMBL" id="MBO1531981.1"/>
    </source>
</evidence>
<keyword evidence="2" id="KW-1185">Reference proteome</keyword>
<dbReference type="RefSeq" id="WP_207992342.1">
    <property type="nucleotide sequence ID" value="NZ_JAGBKM010000031.1"/>
</dbReference>
<dbReference type="Proteomes" id="UP000664554">
    <property type="component" value="Unassembled WGS sequence"/>
</dbReference>
<comment type="caution">
    <text evidence="1">The sequence shown here is derived from an EMBL/GenBank/DDBJ whole genome shotgun (WGS) entry which is preliminary data.</text>
</comment>
<gene>
    <name evidence="1" type="ORF">J3492_12290</name>
</gene>